<name>A0A8T1VWB0_9STRA</name>
<dbReference type="PANTHER" id="PTHR31539:SF1">
    <property type="entry name" value="CENTROSOMAL PROTEIN OF 19 KDA"/>
    <property type="match status" value="1"/>
</dbReference>
<dbReference type="PANTHER" id="PTHR31539">
    <property type="entry name" value="CENTROSOMAL PROTEIN OF 19K CEP19"/>
    <property type="match status" value="1"/>
</dbReference>
<evidence type="ECO:0000313" key="12">
    <source>
        <dbReference type="Proteomes" id="UP000694044"/>
    </source>
</evidence>
<evidence type="ECO:0000256" key="4">
    <source>
        <dbReference type="ARBA" id="ARBA00009371"/>
    </source>
</evidence>
<evidence type="ECO:0000256" key="3">
    <source>
        <dbReference type="ARBA" id="ARBA00004186"/>
    </source>
</evidence>
<evidence type="ECO:0000256" key="10">
    <source>
        <dbReference type="ARBA" id="ARBA00023273"/>
    </source>
</evidence>
<evidence type="ECO:0000256" key="9">
    <source>
        <dbReference type="ARBA" id="ARBA00023212"/>
    </source>
</evidence>
<comment type="subcellular location">
    <subcellularLocation>
        <location evidence="2">Cytoplasm</location>
        <location evidence="2">Cytoskeleton</location>
        <location evidence="2">Cilium basal body</location>
    </subcellularLocation>
    <subcellularLocation>
        <location evidence="1">Cytoplasm</location>
        <location evidence="1">Cytoskeleton</location>
        <location evidence="1">Microtubule organizing center</location>
        <location evidence="1">Centrosome</location>
        <location evidence="1">Centriole</location>
    </subcellularLocation>
    <subcellularLocation>
        <location evidence="3">Cytoplasm</location>
        <location evidence="3">Cytoskeleton</location>
        <location evidence="3">Spindle</location>
    </subcellularLocation>
</comment>
<comment type="similarity">
    <text evidence="4">Belongs to the CEP19 family.</text>
</comment>
<keyword evidence="6" id="KW-0963">Cytoplasm</keyword>
<gene>
    <name evidence="11" type="ORF">PHYPSEUDO_002878</name>
</gene>
<proteinExistence type="inferred from homology"/>
<comment type="caution">
    <text evidence="11">The sequence shown here is derived from an EMBL/GenBank/DDBJ whole genome shotgun (WGS) entry which is preliminary data.</text>
</comment>
<dbReference type="GO" id="GO:0097712">
    <property type="term" value="P:vesicle targeting, trans-Golgi to periciliary membrane compartment"/>
    <property type="evidence" value="ECO:0007669"/>
    <property type="project" value="TreeGrafter"/>
</dbReference>
<protein>
    <recommendedName>
        <fullName evidence="5">Centrosomal protein of 19 kDa</fullName>
    </recommendedName>
</protein>
<dbReference type="GO" id="GO:0036064">
    <property type="term" value="C:ciliary basal body"/>
    <property type="evidence" value="ECO:0007669"/>
    <property type="project" value="TreeGrafter"/>
</dbReference>
<organism evidence="11 12">
    <name type="scientific">Phytophthora pseudosyringae</name>
    <dbReference type="NCBI Taxonomy" id="221518"/>
    <lineage>
        <taxon>Eukaryota</taxon>
        <taxon>Sar</taxon>
        <taxon>Stramenopiles</taxon>
        <taxon>Oomycota</taxon>
        <taxon>Peronosporomycetes</taxon>
        <taxon>Peronosporales</taxon>
        <taxon>Peronosporaceae</taxon>
        <taxon>Phytophthora</taxon>
    </lineage>
</organism>
<keyword evidence="12" id="KW-1185">Reference proteome</keyword>
<dbReference type="Proteomes" id="UP000694044">
    <property type="component" value="Unassembled WGS sequence"/>
</dbReference>
<evidence type="ECO:0000256" key="7">
    <source>
        <dbReference type="ARBA" id="ARBA00022794"/>
    </source>
</evidence>
<evidence type="ECO:0000256" key="6">
    <source>
        <dbReference type="ARBA" id="ARBA00022490"/>
    </source>
</evidence>
<dbReference type="InterPro" id="IPR029412">
    <property type="entry name" value="CEP19"/>
</dbReference>
<evidence type="ECO:0000313" key="11">
    <source>
        <dbReference type="EMBL" id="KAG7384190.1"/>
    </source>
</evidence>
<evidence type="ECO:0000256" key="8">
    <source>
        <dbReference type="ARBA" id="ARBA00023069"/>
    </source>
</evidence>
<evidence type="ECO:0000256" key="1">
    <source>
        <dbReference type="ARBA" id="ARBA00004114"/>
    </source>
</evidence>
<evidence type="ECO:0000256" key="2">
    <source>
        <dbReference type="ARBA" id="ARBA00004120"/>
    </source>
</evidence>
<dbReference type="Pfam" id="PF14933">
    <property type="entry name" value="CEP19"/>
    <property type="match status" value="1"/>
</dbReference>
<keyword evidence="7" id="KW-0970">Cilium biogenesis/degradation</keyword>
<dbReference type="GO" id="GO:0034454">
    <property type="term" value="P:microtubule anchoring at centrosome"/>
    <property type="evidence" value="ECO:0007669"/>
    <property type="project" value="TreeGrafter"/>
</dbReference>
<keyword evidence="10" id="KW-0966">Cell projection</keyword>
<keyword evidence="8" id="KW-0969">Cilium</keyword>
<keyword evidence="9" id="KW-0206">Cytoskeleton</keyword>
<dbReference type="OrthoDB" id="2163581at2759"/>
<evidence type="ECO:0000256" key="5">
    <source>
        <dbReference type="ARBA" id="ARBA00022015"/>
    </source>
</evidence>
<dbReference type="AlphaFoldDB" id="A0A8T1VWB0"/>
<dbReference type="EMBL" id="JAGDFM010000154">
    <property type="protein sequence ID" value="KAG7384190.1"/>
    <property type="molecule type" value="Genomic_DNA"/>
</dbReference>
<dbReference type="GO" id="GO:0005814">
    <property type="term" value="C:centriole"/>
    <property type="evidence" value="ECO:0007669"/>
    <property type="project" value="UniProtKB-SubCell"/>
</dbReference>
<dbReference type="GO" id="GO:0000922">
    <property type="term" value="C:spindle pole"/>
    <property type="evidence" value="ECO:0007669"/>
    <property type="project" value="TreeGrafter"/>
</dbReference>
<reference evidence="11" key="1">
    <citation type="submission" date="2021-02" db="EMBL/GenBank/DDBJ databases">
        <authorList>
            <person name="Palmer J.M."/>
        </authorList>
    </citation>
    <scope>NUCLEOTIDE SEQUENCE</scope>
    <source>
        <strain evidence="11">SCRP734</strain>
    </source>
</reference>
<sequence>MGAEDGIEPRRLALRYEPPGIIVEYVYHSSAAKQLYHHEIDLKMELSSIGASRFSENCIDEVVSNIIRQHADIVGNSKVPSAQLVRLVRKLVNHRTAAGEPVPPPASSAPILPQADYNHVSETQLKQVKQKMDLVFAQNIIRPDQEGYQYDKQVEFHAGTEASEWDD</sequence>
<accession>A0A8T1VWB0</accession>